<keyword evidence="4 5" id="KW-0648">Protein biosynthesis</keyword>
<keyword evidence="5" id="KW-0963">Cytoplasm</keyword>
<comment type="function">
    <text evidence="1 5">Peptide chain release factor 1 directs the termination of translation in response to the peptide chain termination codons UAG and UAA.</text>
</comment>
<evidence type="ECO:0000256" key="8">
    <source>
        <dbReference type="SAM" id="MobiDB-lite"/>
    </source>
</evidence>
<dbReference type="InterPro" id="IPR005139">
    <property type="entry name" value="PCRF"/>
</dbReference>
<evidence type="ECO:0000256" key="4">
    <source>
        <dbReference type="ARBA" id="ARBA00022917"/>
    </source>
</evidence>
<dbReference type="InterPro" id="IPR004373">
    <property type="entry name" value="RF-1"/>
</dbReference>
<evidence type="ECO:0000256" key="6">
    <source>
        <dbReference type="NCBIfam" id="TIGR00019"/>
    </source>
</evidence>
<comment type="PTM">
    <text evidence="5">Methylated by PrmC. Methylation increases the termination efficiency of RF1.</text>
</comment>
<dbReference type="FunFam" id="3.30.70.1660:FF:000002">
    <property type="entry name" value="Peptide chain release factor 1"/>
    <property type="match status" value="1"/>
</dbReference>
<dbReference type="Pfam" id="PF03462">
    <property type="entry name" value="PCRF"/>
    <property type="match status" value="1"/>
</dbReference>
<reference evidence="10 11" key="1">
    <citation type="journal article" date="2016" name="Nat. Commun.">
        <title>Thousands of microbial genomes shed light on interconnected biogeochemical processes in an aquifer system.</title>
        <authorList>
            <person name="Anantharaman K."/>
            <person name="Brown C.T."/>
            <person name="Hug L.A."/>
            <person name="Sharon I."/>
            <person name="Castelle C.J."/>
            <person name="Probst A.J."/>
            <person name="Thomas B.C."/>
            <person name="Singh A."/>
            <person name="Wilkins M.J."/>
            <person name="Karaoz U."/>
            <person name="Brodie E.L."/>
            <person name="Williams K.H."/>
            <person name="Hubbard S.S."/>
            <person name="Banfield J.F."/>
        </authorList>
    </citation>
    <scope>NUCLEOTIDE SEQUENCE [LARGE SCALE GENOMIC DNA]</scope>
</reference>
<dbReference type="Proteomes" id="UP000177310">
    <property type="component" value="Unassembled WGS sequence"/>
</dbReference>
<dbReference type="FunFam" id="3.30.160.20:FF:000004">
    <property type="entry name" value="Peptide chain release factor 1"/>
    <property type="match status" value="1"/>
</dbReference>
<dbReference type="AlphaFoldDB" id="A0A1G1YKM8"/>
<dbReference type="PANTHER" id="PTHR43804:SF7">
    <property type="entry name" value="LD18447P"/>
    <property type="match status" value="1"/>
</dbReference>
<dbReference type="NCBIfam" id="TIGR00019">
    <property type="entry name" value="prfA"/>
    <property type="match status" value="1"/>
</dbReference>
<comment type="similarity">
    <text evidence="2 5">Belongs to the prokaryotic/mitochondrial release factor family.</text>
</comment>
<dbReference type="STRING" id="1797542.A3J59_04455"/>
<dbReference type="Gene3D" id="3.30.70.1660">
    <property type="match status" value="1"/>
</dbReference>
<dbReference type="Gene3D" id="6.10.140.1950">
    <property type="match status" value="1"/>
</dbReference>
<dbReference type="PROSITE" id="PS00745">
    <property type="entry name" value="RF_PROK_I"/>
    <property type="match status" value="1"/>
</dbReference>
<dbReference type="SMART" id="SM00937">
    <property type="entry name" value="PCRF"/>
    <property type="match status" value="1"/>
</dbReference>
<dbReference type="SUPFAM" id="SSF75620">
    <property type="entry name" value="Release factor"/>
    <property type="match status" value="1"/>
</dbReference>
<comment type="caution">
    <text evidence="10">The sequence shown here is derived from an EMBL/GenBank/DDBJ whole genome shotgun (WGS) entry which is preliminary data.</text>
</comment>
<dbReference type="GO" id="GO:0005737">
    <property type="term" value="C:cytoplasm"/>
    <property type="evidence" value="ECO:0007669"/>
    <property type="project" value="UniProtKB-SubCell"/>
</dbReference>
<evidence type="ECO:0000256" key="5">
    <source>
        <dbReference type="HAMAP-Rule" id="MF_00093"/>
    </source>
</evidence>
<evidence type="ECO:0000256" key="2">
    <source>
        <dbReference type="ARBA" id="ARBA00010835"/>
    </source>
</evidence>
<comment type="subcellular location">
    <subcellularLocation>
        <location evidence="5">Cytoplasm</location>
    </subcellularLocation>
</comment>
<name>A0A1G1YKM8_9BACT</name>
<sequence>MDPKYAAIISEYERLQTDLATPARFAREARRAVTRDQAKLKETSQRFRQLEPAVGLIGELEQNARQLAAARDSVEHETDDELLTLANQEVAELTERAARLAKEIETVLKPRDPLAGKNIIMEIRAGTGGDEAALFAADLFRMYSRYAEGRGWRTQLLSASKIGIGGFKEIIFEIKGTDVYQHLQYESGVHRVQRIPQTEKQGRVHTSTATVVVLPEAEEVDLAIKPEDLRVDVFRSGGHGGQSVNTTDSAVRLTHLPTNTVVTCQDEKSQHQNRAKALQILRSRLLAAEQEKRRRERSDARKSQIGSGDRAEKIRTYNFPQDRITDHRIKQSWHNIAGVIDGAIEPMISALAEADQ</sequence>
<dbReference type="InterPro" id="IPR000352">
    <property type="entry name" value="Pep_chain_release_fac_I"/>
</dbReference>
<proteinExistence type="inferred from homology"/>
<dbReference type="Pfam" id="PF00472">
    <property type="entry name" value="RF-1"/>
    <property type="match status" value="1"/>
</dbReference>
<evidence type="ECO:0000256" key="3">
    <source>
        <dbReference type="ARBA" id="ARBA00022481"/>
    </source>
</evidence>
<accession>A0A1G1YKM8</accession>
<evidence type="ECO:0000256" key="7">
    <source>
        <dbReference type="SAM" id="Coils"/>
    </source>
</evidence>
<feature type="modified residue" description="N5-methylglutamine" evidence="5">
    <location>
        <position position="242"/>
    </location>
</feature>
<dbReference type="HAMAP" id="MF_00093">
    <property type="entry name" value="Rel_fac_1"/>
    <property type="match status" value="1"/>
</dbReference>
<keyword evidence="7" id="KW-0175">Coiled coil</keyword>
<dbReference type="GO" id="GO:0016149">
    <property type="term" value="F:translation release factor activity, codon specific"/>
    <property type="evidence" value="ECO:0007669"/>
    <property type="project" value="UniProtKB-UniRule"/>
</dbReference>
<feature type="domain" description="Prokaryotic-type class I peptide chain release factors" evidence="9">
    <location>
        <begin position="235"/>
        <end position="251"/>
    </location>
</feature>
<dbReference type="Gene3D" id="3.30.160.20">
    <property type="match status" value="1"/>
</dbReference>
<feature type="coiled-coil region" evidence="7">
    <location>
        <begin position="57"/>
        <end position="103"/>
    </location>
</feature>
<gene>
    <name evidence="5" type="primary">prfA</name>
    <name evidence="10" type="ORF">A3J59_04455</name>
</gene>
<evidence type="ECO:0000313" key="10">
    <source>
        <dbReference type="EMBL" id="OGY52230.1"/>
    </source>
</evidence>
<feature type="compositionally biased region" description="Basic and acidic residues" evidence="8">
    <location>
        <begin position="289"/>
        <end position="302"/>
    </location>
</feature>
<evidence type="ECO:0000313" key="11">
    <source>
        <dbReference type="Proteomes" id="UP000177310"/>
    </source>
</evidence>
<evidence type="ECO:0000259" key="9">
    <source>
        <dbReference type="PROSITE" id="PS00745"/>
    </source>
</evidence>
<protein>
    <recommendedName>
        <fullName evidence="5 6">Peptide chain release factor 1</fullName>
        <shortName evidence="5">RF-1</shortName>
    </recommendedName>
</protein>
<feature type="region of interest" description="Disordered" evidence="8">
    <location>
        <begin position="289"/>
        <end position="314"/>
    </location>
</feature>
<evidence type="ECO:0000256" key="1">
    <source>
        <dbReference type="ARBA" id="ARBA00002986"/>
    </source>
</evidence>
<keyword evidence="3 5" id="KW-0488">Methylation</keyword>
<dbReference type="EMBL" id="MHIL01000007">
    <property type="protein sequence ID" value="OGY52230.1"/>
    <property type="molecule type" value="Genomic_DNA"/>
</dbReference>
<dbReference type="InterPro" id="IPR050057">
    <property type="entry name" value="Prokaryotic/Mito_RF"/>
</dbReference>
<organism evidence="10 11">
    <name type="scientific">Candidatus Buchananbacteria bacterium RIFCSPHIGHO2_02_FULL_56_16</name>
    <dbReference type="NCBI Taxonomy" id="1797542"/>
    <lineage>
        <taxon>Bacteria</taxon>
        <taxon>Candidatus Buchananiibacteriota</taxon>
    </lineage>
</organism>
<dbReference type="InterPro" id="IPR045853">
    <property type="entry name" value="Pep_chain_release_fac_I_sf"/>
</dbReference>
<dbReference type="NCBIfam" id="NF001859">
    <property type="entry name" value="PRK00591.1"/>
    <property type="match status" value="1"/>
</dbReference>
<dbReference type="PANTHER" id="PTHR43804">
    <property type="entry name" value="LD18447P"/>
    <property type="match status" value="1"/>
</dbReference>